<evidence type="ECO:0000313" key="4">
    <source>
        <dbReference type="Proteomes" id="UP000015105"/>
    </source>
</evidence>
<evidence type="ECO:0000256" key="1">
    <source>
        <dbReference type="SAM" id="MobiDB-lite"/>
    </source>
</evidence>
<dbReference type="AlphaFoldDB" id="A0A453PU47"/>
<dbReference type="Pfam" id="PF05057">
    <property type="entry name" value="DUF676"/>
    <property type="match status" value="1"/>
</dbReference>
<name>A0A453PU47_AEGTS</name>
<sequence>ASSRLCAYATCSLAASPVPTPPSPPLRCRLRRRHRRLASSMGQSTSSPAGGGRSRGDSRWPALRLDLGLPPGRKQRPAGERLDLGSRLRRALSRPSPQSTEVEIEAEEEGRDAGNRVEVEAGGADADHLVVMVNGLYGSSADWKFAAEQFVKRLPGKVYVHLSAIIQS</sequence>
<dbReference type="Gramene" id="AET6Gv20859500.2">
    <property type="protein sequence ID" value="AET6Gv20859500.2"/>
    <property type="gene ID" value="AET6Gv20859500"/>
</dbReference>
<reference evidence="3" key="5">
    <citation type="journal article" date="2021" name="G3 (Bethesda)">
        <title>Aegilops tauschii genome assembly Aet v5.0 features greater sequence contiguity and improved annotation.</title>
        <authorList>
            <person name="Wang L."/>
            <person name="Zhu T."/>
            <person name="Rodriguez J.C."/>
            <person name="Deal K.R."/>
            <person name="Dubcovsky J."/>
            <person name="McGuire P.E."/>
            <person name="Lux T."/>
            <person name="Spannagl M."/>
            <person name="Mayer K.F.X."/>
            <person name="Baldrich P."/>
            <person name="Meyers B.C."/>
            <person name="Huo N."/>
            <person name="Gu Y.Q."/>
            <person name="Zhou H."/>
            <person name="Devos K.M."/>
            <person name="Bennetzen J.L."/>
            <person name="Unver T."/>
            <person name="Budak H."/>
            <person name="Gulick P.J."/>
            <person name="Galiba G."/>
            <person name="Kalapos B."/>
            <person name="Nelson D.R."/>
            <person name="Li P."/>
            <person name="You F.M."/>
            <person name="Luo M.C."/>
            <person name="Dvorak J."/>
        </authorList>
    </citation>
    <scope>NUCLEOTIDE SEQUENCE [LARGE SCALE GENOMIC DNA]</scope>
    <source>
        <strain evidence="3">cv. AL8/78</strain>
    </source>
</reference>
<protein>
    <recommendedName>
        <fullName evidence="2">DUF676 domain-containing protein</fullName>
    </recommendedName>
</protein>
<accession>A0A453PU47</accession>
<reference evidence="4" key="1">
    <citation type="journal article" date="2014" name="Science">
        <title>Ancient hybridizations among the ancestral genomes of bread wheat.</title>
        <authorList>
            <consortium name="International Wheat Genome Sequencing Consortium,"/>
            <person name="Marcussen T."/>
            <person name="Sandve S.R."/>
            <person name="Heier L."/>
            <person name="Spannagl M."/>
            <person name="Pfeifer M."/>
            <person name="Jakobsen K.S."/>
            <person name="Wulff B.B."/>
            <person name="Steuernagel B."/>
            <person name="Mayer K.F."/>
            <person name="Olsen O.A."/>
        </authorList>
    </citation>
    <scope>NUCLEOTIDE SEQUENCE [LARGE SCALE GENOMIC DNA]</scope>
    <source>
        <strain evidence="4">cv. AL8/78</strain>
    </source>
</reference>
<dbReference type="EnsemblPlants" id="AET6Gv20859500.2">
    <property type="protein sequence ID" value="AET6Gv20859500.2"/>
    <property type="gene ID" value="AET6Gv20859500"/>
</dbReference>
<feature type="region of interest" description="Disordered" evidence="1">
    <location>
        <begin position="14"/>
        <end position="114"/>
    </location>
</feature>
<evidence type="ECO:0000259" key="2">
    <source>
        <dbReference type="Pfam" id="PF05057"/>
    </source>
</evidence>
<feature type="compositionally biased region" description="Basic and acidic residues" evidence="1">
    <location>
        <begin position="77"/>
        <end position="86"/>
    </location>
</feature>
<feature type="compositionally biased region" description="Basic residues" evidence="1">
    <location>
        <begin position="28"/>
        <end position="37"/>
    </location>
</feature>
<reference evidence="4" key="2">
    <citation type="journal article" date="2017" name="Nat. Plants">
        <title>The Aegilops tauschii genome reveals multiple impacts of transposons.</title>
        <authorList>
            <person name="Zhao G."/>
            <person name="Zou C."/>
            <person name="Li K."/>
            <person name="Wang K."/>
            <person name="Li T."/>
            <person name="Gao L."/>
            <person name="Zhang X."/>
            <person name="Wang H."/>
            <person name="Yang Z."/>
            <person name="Liu X."/>
            <person name="Jiang W."/>
            <person name="Mao L."/>
            <person name="Kong X."/>
            <person name="Jiao Y."/>
            <person name="Jia J."/>
        </authorList>
    </citation>
    <scope>NUCLEOTIDE SEQUENCE [LARGE SCALE GENOMIC DNA]</scope>
    <source>
        <strain evidence="4">cv. AL8/78</strain>
    </source>
</reference>
<dbReference type="InterPro" id="IPR007751">
    <property type="entry name" value="DUF676_lipase-like"/>
</dbReference>
<reference evidence="3" key="3">
    <citation type="journal article" date="2017" name="Nature">
        <title>Genome sequence of the progenitor of the wheat D genome Aegilops tauschii.</title>
        <authorList>
            <person name="Luo M.C."/>
            <person name="Gu Y.Q."/>
            <person name="Puiu D."/>
            <person name="Wang H."/>
            <person name="Twardziok S.O."/>
            <person name="Deal K.R."/>
            <person name="Huo N."/>
            <person name="Zhu T."/>
            <person name="Wang L."/>
            <person name="Wang Y."/>
            <person name="McGuire P.E."/>
            <person name="Liu S."/>
            <person name="Long H."/>
            <person name="Ramasamy R.K."/>
            <person name="Rodriguez J.C."/>
            <person name="Van S.L."/>
            <person name="Yuan L."/>
            <person name="Wang Z."/>
            <person name="Xia Z."/>
            <person name="Xiao L."/>
            <person name="Anderson O.D."/>
            <person name="Ouyang S."/>
            <person name="Liang Y."/>
            <person name="Zimin A.V."/>
            <person name="Pertea G."/>
            <person name="Qi P."/>
            <person name="Bennetzen J.L."/>
            <person name="Dai X."/>
            <person name="Dawson M.W."/>
            <person name="Muller H.G."/>
            <person name="Kugler K."/>
            <person name="Rivarola-Duarte L."/>
            <person name="Spannagl M."/>
            <person name="Mayer K.F.X."/>
            <person name="Lu F.H."/>
            <person name="Bevan M.W."/>
            <person name="Leroy P."/>
            <person name="Li P."/>
            <person name="You F.M."/>
            <person name="Sun Q."/>
            <person name="Liu Z."/>
            <person name="Lyons E."/>
            <person name="Wicker T."/>
            <person name="Salzberg S.L."/>
            <person name="Devos K.M."/>
            <person name="Dvorak J."/>
        </authorList>
    </citation>
    <scope>NUCLEOTIDE SEQUENCE [LARGE SCALE GENOMIC DNA]</scope>
    <source>
        <strain evidence="3">cv. AL8/78</strain>
    </source>
</reference>
<keyword evidence="4" id="KW-1185">Reference proteome</keyword>
<dbReference type="Proteomes" id="UP000015105">
    <property type="component" value="Chromosome 6D"/>
</dbReference>
<evidence type="ECO:0000313" key="3">
    <source>
        <dbReference type="EnsemblPlants" id="AET6Gv20859500.2"/>
    </source>
</evidence>
<proteinExistence type="predicted"/>
<organism evidence="3 4">
    <name type="scientific">Aegilops tauschii subsp. strangulata</name>
    <name type="common">Goatgrass</name>
    <dbReference type="NCBI Taxonomy" id="200361"/>
    <lineage>
        <taxon>Eukaryota</taxon>
        <taxon>Viridiplantae</taxon>
        <taxon>Streptophyta</taxon>
        <taxon>Embryophyta</taxon>
        <taxon>Tracheophyta</taxon>
        <taxon>Spermatophyta</taxon>
        <taxon>Magnoliopsida</taxon>
        <taxon>Liliopsida</taxon>
        <taxon>Poales</taxon>
        <taxon>Poaceae</taxon>
        <taxon>BOP clade</taxon>
        <taxon>Pooideae</taxon>
        <taxon>Triticodae</taxon>
        <taxon>Triticeae</taxon>
        <taxon>Triticinae</taxon>
        <taxon>Aegilops</taxon>
    </lineage>
</organism>
<reference evidence="3" key="4">
    <citation type="submission" date="2019-03" db="UniProtKB">
        <authorList>
            <consortium name="EnsemblPlants"/>
        </authorList>
    </citation>
    <scope>IDENTIFICATION</scope>
</reference>
<feature type="domain" description="DUF676" evidence="2">
    <location>
        <begin position="125"/>
        <end position="163"/>
    </location>
</feature>